<sequence>MFDKLRMFILNFIKSNKEYPLIALIASGLYPILYYYASNYGHANSFKHLAFFVFLFIALPYISLILLRLVFNKVSFLKPYRNRLIAILNVFCFSVFILIATSGLNTLKVLSCVAGAILFGIVLHKHIKKLVVFQYFMAFVALFWVAPNVYESLTSSTKWMQQPDAIENVKLIKTPNIYIIQPDGYANFSELKKGHYAFNNSEFEGFLAANQFTLYDDFRSNYFSTLSSNASMFAMKHHYYNNAKYSNVEPLFTRGVIAGDNLVVDIFKRNGYATHLILESEYLISNKPKLKYNDSNIAIDEVSYLSKGFEIKRDVISDLEKAIENQTNSSHFYFIEKILPGHIAQSRFNNLGKEKERTAYLDNLEKANQWLKKIIKTITNKDKNCLIVIVADHGGFVGMNSIYEAKIKQDDPDLVKSVFASALAIKWPEDDMYSGEIKTSVNLFRTLFSYLSNDTSYLNHLEEDASYLAIRKKAPFGVYKAIDENGKVVFEKK</sequence>
<evidence type="ECO:0000313" key="3">
    <source>
        <dbReference type="EMBL" id="MFD2824112.1"/>
    </source>
</evidence>
<dbReference type="RefSeq" id="WP_183488845.1">
    <property type="nucleotide sequence ID" value="NZ_JBHUOV010000007.1"/>
</dbReference>
<keyword evidence="1" id="KW-1133">Transmembrane helix</keyword>
<dbReference type="InterPro" id="IPR017850">
    <property type="entry name" value="Alkaline_phosphatase_core_sf"/>
</dbReference>
<keyword evidence="4" id="KW-1185">Reference proteome</keyword>
<feature type="transmembrane region" description="Helical" evidence="1">
    <location>
        <begin position="21"/>
        <end position="37"/>
    </location>
</feature>
<feature type="transmembrane region" description="Helical" evidence="1">
    <location>
        <begin position="83"/>
        <end position="100"/>
    </location>
</feature>
<feature type="transmembrane region" description="Helical" evidence="1">
    <location>
        <begin position="49"/>
        <end position="71"/>
    </location>
</feature>
<organism evidence="3 4">
    <name type="scientific">Lacinutrix iliipiscaria</name>
    <dbReference type="NCBI Taxonomy" id="1230532"/>
    <lineage>
        <taxon>Bacteria</taxon>
        <taxon>Pseudomonadati</taxon>
        <taxon>Bacteroidota</taxon>
        <taxon>Flavobacteriia</taxon>
        <taxon>Flavobacteriales</taxon>
        <taxon>Flavobacteriaceae</taxon>
        <taxon>Lacinutrix</taxon>
    </lineage>
</organism>
<protein>
    <submittedName>
        <fullName evidence="3">Sulfatase-like hydrolase/transferase</fullName>
    </submittedName>
</protein>
<dbReference type="Gene3D" id="3.40.720.10">
    <property type="entry name" value="Alkaline Phosphatase, subunit A"/>
    <property type="match status" value="1"/>
</dbReference>
<gene>
    <name evidence="3" type="ORF">ACFS5M_10545</name>
</gene>
<keyword evidence="1" id="KW-0472">Membrane</keyword>
<evidence type="ECO:0000256" key="1">
    <source>
        <dbReference type="SAM" id="Phobius"/>
    </source>
</evidence>
<feature type="transmembrane region" description="Helical" evidence="1">
    <location>
        <begin position="130"/>
        <end position="150"/>
    </location>
</feature>
<feature type="domain" description="Sulfatase N-terminal" evidence="2">
    <location>
        <begin position="207"/>
        <end position="409"/>
    </location>
</feature>
<proteinExistence type="predicted"/>
<dbReference type="InterPro" id="IPR000917">
    <property type="entry name" value="Sulfatase_N"/>
</dbReference>
<dbReference type="EMBL" id="JBHUOV010000007">
    <property type="protein sequence ID" value="MFD2824112.1"/>
    <property type="molecule type" value="Genomic_DNA"/>
</dbReference>
<evidence type="ECO:0000313" key="4">
    <source>
        <dbReference type="Proteomes" id="UP001597533"/>
    </source>
</evidence>
<comment type="caution">
    <text evidence="3">The sequence shown here is derived from an EMBL/GenBank/DDBJ whole genome shotgun (WGS) entry which is preliminary data.</text>
</comment>
<feature type="transmembrane region" description="Helical" evidence="1">
    <location>
        <begin position="106"/>
        <end position="123"/>
    </location>
</feature>
<dbReference type="SUPFAM" id="SSF53649">
    <property type="entry name" value="Alkaline phosphatase-like"/>
    <property type="match status" value="1"/>
</dbReference>
<evidence type="ECO:0000259" key="2">
    <source>
        <dbReference type="Pfam" id="PF00884"/>
    </source>
</evidence>
<reference evidence="4" key="1">
    <citation type="journal article" date="2019" name="Int. J. Syst. Evol. Microbiol.">
        <title>The Global Catalogue of Microorganisms (GCM) 10K type strain sequencing project: providing services to taxonomists for standard genome sequencing and annotation.</title>
        <authorList>
            <consortium name="The Broad Institute Genomics Platform"/>
            <consortium name="The Broad Institute Genome Sequencing Center for Infectious Disease"/>
            <person name="Wu L."/>
            <person name="Ma J."/>
        </authorList>
    </citation>
    <scope>NUCLEOTIDE SEQUENCE [LARGE SCALE GENOMIC DNA]</scope>
    <source>
        <strain evidence="4">KCTC 32141</strain>
    </source>
</reference>
<keyword evidence="1" id="KW-0812">Transmembrane</keyword>
<dbReference type="Proteomes" id="UP001597533">
    <property type="component" value="Unassembled WGS sequence"/>
</dbReference>
<accession>A0ABW5WN66</accession>
<name>A0ABW5WN66_9FLAO</name>
<dbReference type="Pfam" id="PF00884">
    <property type="entry name" value="Sulfatase"/>
    <property type="match status" value="1"/>
</dbReference>